<evidence type="ECO:0000256" key="10">
    <source>
        <dbReference type="ARBA" id="ARBA00048975"/>
    </source>
</evidence>
<sequence>MATLRIGIVAGEASGDILGADLIRAIKERHGDVSFEGVGGPLMIAQGFNSHWPMERLSVMGFVEPLKRLPELLRMRASLKHYFTENPPDLFLGIDSPDFTLNIELALRKVGVLTAHYVSPSVWAWRQGRIKKIAKAVDRMLTLLPFEAAFYHQHNVPVTFVGHPLADRFSLVTEELEQQKAQARKEFGFADTDTVVALLPGSRGGEVRKLAGPFIETARWCLHQRKALKFIVPAANPERKIELQALLKEYGVGLPITLVDGQSQSAMAAADVVLMASGTTTLEALLMKKPMVVAYRLAGLTFAIMSRLLKSRYFSLPNLLAGEELVPEVLQDDVRPEMLGPLILERLDDAEKHHVLVRRFTDIHEQLRLNASATAAEVLLKMIVSRVTLLSQEK</sequence>
<evidence type="ECO:0000256" key="7">
    <source>
        <dbReference type="ARBA" id="ARBA00022676"/>
    </source>
</evidence>
<protein>
    <recommendedName>
        <fullName evidence="4 11">Lipid-A-disaccharide synthase</fullName>
        <ecNumber evidence="3 11">2.4.1.182</ecNumber>
    </recommendedName>
</protein>
<dbReference type="GO" id="GO:0009245">
    <property type="term" value="P:lipid A biosynthetic process"/>
    <property type="evidence" value="ECO:0007669"/>
    <property type="project" value="UniProtKB-UniRule"/>
</dbReference>
<organism evidence="12 13">
    <name type="scientific">marine gamma proteobacterium HTCC2143</name>
    <dbReference type="NCBI Taxonomy" id="247633"/>
    <lineage>
        <taxon>Bacteria</taxon>
        <taxon>Pseudomonadati</taxon>
        <taxon>Pseudomonadota</taxon>
        <taxon>Gammaproteobacteria</taxon>
        <taxon>Cellvibrionales</taxon>
        <taxon>Spongiibacteraceae</taxon>
        <taxon>BD1-7 clade</taxon>
    </lineage>
</organism>
<evidence type="ECO:0000256" key="8">
    <source>
        <dbReference type="ARBA" id="ARBA00022679"/>
    </source>
</evidence>
<dbReference type="OrthoDB" id="9801642at2"/>
<keyword evidence="6 11" id="KW-0441">Lipid A biosynthesis</keyword>
<name>A0YE80_9GAMM</name>
<dbReference type="PANTHER" id="PTHR30372">
    <property type="entry name" value="LIPID-A-DISACCHARIDE SYNTHASE"/>
    <property type="match status" value="1"/>
</dbReference>
<keyword evidence="8 11" id="KW-0808">Transferase</keyword>
<comment type="function">
    <text evidence="1 11">Condensation of UDP-2,3-diacylglucosamine and 2,3-diacylglucosamine-1-phosphate to form lipid A disaccharide, a precursor of lipid A, a phosphorylated glycolipid that anchors the lipopolysaccharide to the outer membrane of the cell.</text>
</comment>
<keyword evidence="7 11" id="KW-0328">Glycosyltransferase</keyword>
<dbReference type="EC" id="2.4.1.182" evidence="3 11"/>
<dbReference type="UniPathway" id="UPA00973"/>
<dbReference type="GO" id="GO:0008915">
    <property type="term" value="F:lipid-A-disaccharide synthase activity"/>
    <property type="evidence" value="ECO:0007669"/>
    <property type="project" value="UniProtKB-UniRule"/>
</dbReference>
<evidence type="ECO:0000256" key="1">
    <source>
        <dbReference type="ARBA" id="ARBA00002056"/>
    </source>
</evidence>
<dbReference type="PANTHER" id="PTHR30372:SF4">
    <property type="entry name" value="LIPID-A-DISACCHARIDE SYNTHASE, MITOCHONDRIAL-RELATED"/>
    <property type="match status" value="1"/>
</dbReference>
<comment type="similarity">
    <text evidence="2 11">Belongs to the LpxB family.</text>
</comment>
<evidence type="ECO:0000313" key="12">
    <source>
        <dbReference type="EMBL" id="EAW30716.1"/>
    </source>
</evidence>
<evidence type="ECO:0000256" key="6">
    <source>
        <dbReference type="ARBA" id="ARBA00022556"/>
    </source>
</evidence>
<keyword evidence="13" id="KW-1185">Reference proteome</keyword>
<dbReference type="Proteomes" id="UP000004931">
    <property type="component" value="Unassembled WGS sequence"/>
</dbReference>
<keyword evidence="9 11" id="KW-0443">Lipid metabolism</keyword>
<dbReference type="eggNOG" id="COG0763">
    <property type="taxonomic scope" value="Bacteria"/>
</dbReference>
<evidence type="ECO:0000256" key="2">
    <source>
        <dbReference type="ARBA" id="ARBA00007868"/>
    </source>
</evidence>
<dbReference type="STRING" id="247633.GP2143_02294"/>
<dbReference type="Pfam" id="PF02684">
    <property type="entry name" value="LpxB"/>
    <property type="match status" value="1"/>
</dbReference>
<dbReference type="GO" id="GO:0005543">
    <property type="term" value="F:phospholipid binding"/>
    <property type="evidence" value="ECO:0007669"/>
    <property type="project" value="TreeGrafter"/>
</dbReference>
<accession>A0YE80</accession>
<dbReference type="GO" id="GO:0016020">
    <property type="term" value="C:membrane"/>
    <property type="evidence" value="ECO:0007669"/>
    <property type="project" value="GOC"/>
</dbReference>
<reference evidence="12 13" key="1">
    <citation type="journal article" date="2010" name="J. Bacteriol.">
        <title>Genome sequence of the oligotrophic marine Gammaproteobacterium HTCC2143, isolated from the Oregon Coast.</title>
        <authorList>
            <person name="Oh H.M."/>
            <person name="Kang I."/>
            <person name="Ferriera S."/>
            <person name="Giovannoni S.J."/>
            <person name="Cho J.C."/>
        </authorList>
    </citation>
    <scope>NUCLEOTIDE SEQUENCE [LARGE SCALE GENOMIC DNA]</scope>
    <source>
        <strain evidence="12 13">HTCC2143</strain>
    </source>
</reference>
<evidence type="ECO:0000256" key="3">
    <source>
        <dbReference type="ARBA" id="ARBA00012687"/>
    </source>
</evidence>
<dbReference type="SUPFAM" id="SSF53756">
    <property type="entry name" value="UDP-Glycosyltransferase/glycogen phosphorylase"/>
    <property type="match status" value="1"/>
</dbReference>
<comment type="pathway">
    <text evidence="11">Bacterial outer membrane biogenesis; LPS lipid A biosynthesis.</text>
</comment>
<evidence type="ECO:0000256" key="5">
    <source>
        <dbReference type="ARBA" id="ARBA00022516"/>
    </source>
</evidence>
<keyword evidence="5 11" id="KW-0444">Lipid biosynthesis</keyword>
<dbReference type="NCBIfam" id="TIGR00215">
    <property type="entry name" value="lpxB"/>
    <property type="match status" value="1"/>
</dbReference>
<dbReference type="InterPro" id="IPR003835">
    <property type="entry name" value="Glyco_trans_19"/>
</dbReference>
<dbReference type="HAMAP" id="MF_00392">
    <property type="entry name" value="LpxB"/>
    <property type="match status" value="1"/>
</dbReference>
<comment type="catalytic activity">
    <reaction evidence="10 11">
        <text>a lipid X + a UDP-2-N,3-O-bis[(3R)-3-hydroxyacyl]-alpha-D-glucosamine = a lipid A disaccharide + UDP + H(+)</text>
        <dbReference type="Rhea" id="RHEA:67828"/>
        <dbReference type="ChEBI" id="CHEBI:15378"/>
        <dbReference type="ChEBI" id="CHEBI:58223"/>
        <dbReference type="ChEBI" id="CHEBI:137748"/>
        <dbReference type="ChEBI" id="CHEBI:176338"/>
        <dbReference type="ChEBI" id="CHEBI:176343"/>
        <dbReference type="EC" id="2.4.1.182"/>
    </reaction>
</comment>
<proteinExistence type="inferred from homology"/>
<dbReference type="EMBL" id="AAVT01000006">
    <property type="protein sequence ID" value="EAW30716.1"/>
    <property type="molecule type" value="Genomic_DNA"/>
</dbReference>
<evidence type="ECO:0000256" key="9">
    <source>
        <dbReference type="ARBA" id="ARBA00023098"/>
    </source>
</evidence>
<comment type="caution">
    <text evidence="12">The sequence shown here is derived from an EMBL/GenBank/DDBJ whole genome shotgun (WGS) entry which is preliminary data.</text>
</comment>
<evidence type="ECO:0000256" key="11">
    <source>
        <dbReference type="HAMAP-Rule" id="MF_00392"/>
    </source>
</evidence>
<dbReference type="AlphaFoldDB" id="A0YE80"/>
<evidence type="ECO:0000256" key="4">
    <source>
        <dbReference type="ARBA" id="ARBA00020902"/>
    </source>
</evidence>
<dbReference type="Gene3D" id="3.40.50.2000">
    <property type="entry name" value="Glycogen Phosphorylase B"/>
    <property type="match status" value="1"/>
</dbReference>
<gene>
    <name evidence="11" type="primary">lpxB</name>
    <name evidence="12" type="ORF">GP2143_02294</name>
</gene>
<evidence type="ECO:0000313" key="13">
    <source>
        <dbReference type="Proteomes" id="UP000004931"/>
    </source>
</evidence>